<dbReference type="InterPro" id="IPR015882">
    <property type="entry name" value="HEX_bac_N"/>
</dbReference>
<keyword evidence="4" id="KW-0378">Hydrolase</keyword>
<dbReference type="InterPro" id="IPR017853">
    <property type="entry name" value="GH"/>
</dbReference>
<feature type="domain" description="Beta-hexosaminidase bacterial type N-terminal" evidence="10">
    <location>
        <begin position="56"/>
        <end position="186"/>
    </location>
</feature>
<comment type="catalytic activity">
    <reaction evidence="1">
        <text>Hydrolysis of terminal non-reducing N-acetyl-D-hexosamine residues in N-acetyl-beta-D-hexosaminides.</text>
        <dbReference type="EC" id="3.2.1.52"/>
    </reaction>
</comment>
<dbReference type="PRINTS" id="PR00738">
    <property type="entry name" value="GLHYDRLASE20"/>
</dbReference>
<keyword evidence="8" id="KW-0732">Signal</keyword>
<evidence type="ECO:0000256" key="7">
    <source>
        <dbReference type="SAM" id="MobiDB-lite"/>
    </source>
</evidence>
<dbReference type="InterPro" id="IPR025705">
    <property type="entry name" value="Beta_hexosaminidase_sua/sub"/>
</dbReference>
<evidence type="ECO:0000256" key="8">
    <source>
        <dbReference type="SAM" id="SignalP"/>
    </source>
</evidence>
<accession>A0A316HNQ6</accession>
<evidence type="ECO:0000256" key="6">
    <source>
        <dbReference type="PIRSR" id="PIRSR625705-1"/>
    </source>
</evidence>
<gene>
    <name evidence="11" type="ORF">C8D88_11480</name>
</gene>
<feature type="domain" description="Glycoside hydrolase family 20 catalytic" evidence="9">
    <location>
        <begin position="189"/>
        <end position="505"/>
    </location>
</feature>
<evidence type="ECO:0000256" key="1">
    <source>
        <dbReference type="ARBA" id="ARBA00001231"/>
    </source>
</evidence>
<dbReference type="Pfam" id="PF00728">
    <property type="entry name" value="Glyco_hydro_20"/>
    <property type="match status" value="1"/>
</dbReference>
<dbReference type="Gene3D" id="3.20.20.80">
    <property type="entry name" value="Glycosidases"/>
    <property type="match status" value="1"/>
</dbReference>
<name>A0A316HNQ6_9PSEU</name>
<reference evidence="11 12" key="1">
    <citation type="submission" date="2018-05" db="EMBL/GenBank/DDBJ databases">
        <title>Genomic Encyclopedia of Type Strains, Phase IV (KMG-IV): sequencing the most valuable type-strain genomes for metagenomic binning, comparative biology and taxonomic classification.</title>
        <authorList>
            <person name="Goeker M."/>
        </authorList>
    </citation>
    <scope>NUCLEOTIDE SEQUENCE [LARGE SCALE GENOMIC DNA]</scope>
    <source>
        <strain evidence="11 12">DSM 45480</strain>
    </source>
</reference>
<evidence type="ECO:0000256" key="3">
    <source>
        <dbReference type="ARBA" id="ARBA00012663"/>
    </source>
</evidence>
<sequence length="542" mass="59456">MKSRKLRAALTALTIATAGVLVTDPADAAPAATSMREAASTSEAAASRKAATSLQELVPHPAQLQPRPDITFTLTPNAKIQLTSDTARKPAELLAGILRKSTGFPLAITTGVQGEGIVLLPGADPKTGQEGYQLDVTPNQVVIRANTTAGHFNGIATLRQLLPPKAEAKTKQPGPWQVPGASILDHPRYHHRGTMLDVSRHFFTPDQVKRYMDQAAAFKINYFHLHLSDDQGWRLEIKSWPDLTKIGGSTEVGGRKGRLYYTQDQYKDLVAYAANRGITVIPEFDMPGHTNAAQASYAELNCDGKKRPLYTGTEVGFSSLCISKEITYKFIEDVVREVSAITPGPYFHIGGDEALSTPDADYVKFMNRVLPIVKKYGKTTIGWHEFIKTTKDTAVIPQFWGTTTSNADVAAAAQRGNKVLMSPANRIYLDMKYNKDTKLGLNWAGYVEVKDAYSWNPGAYLTGVSEASVRGVEAPLWTETIRTSADIEQMAFPRLPVAAELGWAPASVHNWDRFAPRLGAQAPRWKIQGINYYASTQVPWKK</sequence>
<feature type="region of interest" description="Disordered" evidence="7">
    <location>
        <begin position="33"/>
        <end position="52"/>
    </location>
</feature>
<dbReference type="PANTHER" id="PTHR22600">
    <property type="entry name" value="BETA-HEXOSAMINIDASE"/>
    <property type="match status" value="1"/>
</dbReference>
<evidence type="ECO:0000259" key="10">
    <source>
        <dbReference type="Pfam" id="PF02838"/>
    </source>
</evidence>
<dbReference type="PANTHER" id="PTHR22600:SF57">
    <property type="entry name" value="BETA-N-ACETYLHEXOSAMINIDASE"/>
    <property type="match status" value="1"/>
</dbReference>
<keyword evidence="5" id="KW-0326">Glycosidase</keyword>
<dbReference type="InterPro" id="IPR029018">
    <property type="entry name" value="Hex-like_dom2"/>
</dbReference>
<evidence type="ECO:0000256" key="5">
    <source>
        <dbReference type="ARBA" id="ARBA00023295"/>
    </source>
</evidence>
<evidence type="ECO:0000313" key="12">
    <source>
        <dbReference type="Proteomes" id="UP000246005"/>
    </source>
</evidence>
<dbReference type="SUPFAM" id="SSF55545">
    <property type="entry name" value="beta-N-acetylhexosaminidase-like domain"/>
    <property type="match status" value="1"/>
</dbReference>
<comment type="similarity">
    <text evidence="2">Belongs to the glycosyl hydrolase 20 family.</text>
</comment>
<evidence type="ECO:0000256" key="4">
    <source>
        <dbReference type="ARBA" id="ARBA00022801"/>
    </source>
</evidence>
<feature type="chain" id="PRO_5016377603" description="beta-N-acetylhexosaminidase" evidence="8">
    <location>
        <begin position="29"/>
        <end position="542"/>
    </location>
</feature>
<evidence type="ECO:0000313" key="11">
    <source>
        <dbReference type="EMBL" id="PWK82212.1"/>
    </source>
</evidence>
<dbReference type="Pfam" id="PF02838">
    <property type="entry name" value="Glyco_hydro_20b"/>
    <property type="match status" value="1"/>
</dbReference>
<dbReference type="GO" id="GO:0030203">
    <property type="term" value="P:glycosaminoglycan metabolic process"/>
    <property type="evidence" value="ECO:0007669"/>
    <property type="project" value="TreeGrafter"/>
</dbReference>
<dbReference type="CDD" id="cd06568">
    <property type="entry name" value="GH20_SpHex_like"/>
    <property type="match status" value="1"/>
</dbReference>
<dbReference type="EMBL" id="QGHB01000014">
    <property type="protein sequence ID" value="PWK82212.1"/>
    <property type="molecule type" value="Genomic_DNA"/>
</dbReference>
<organism evidence="11 12">
    <name type="scientific">Lentzea atacamensis</name>
    <dbReference type="NCBI Taxonomy" id="531938"/>
    <lineage>
        <taxon>Bacteria</taxon>
        <taxon>Bacillati</taxon>
        <taxon>Actinomycetota</taxon>
        <taxon>Actinomycetes</taxon>
        <taxon>Pseudonocardiales</taxon>
        <taxon>Pseudonocardiaceae</taxon>
        <taxon>Lentzea</taxon>
    </lineage>
</organism>
<dbReference type="GO" id="GO:0005975">
    <property type="term" value="P:carbohydrate metabolic process"/>
    <property type="evidence" value="ECO:0007669"/>
    <property type="project" value="InterPro"/>
</dbReference>
<dbReference type="GO" id="GO:0004563">
    <property type="term" value="F:beta-N-acetylhexosaminidase activity"/>
    <property type="evidence" value="ECO:0007669"/>
    <property type="project" value="UniProtKB-EC"/>
</dbReference>
<dbReference type="AlphaFoldDB" id="A0A316HNQ6"/>
<protein>
    <recommendedName>
        <fullName evidence="3">beta-N-acetylhexosaminidase</fullName>
        <ecNumber evidence="3">3.2.1.52</ecNumber>
    </recommendedName>
</protein>
<proteinExistence type="inferred from homology"/>
<evidence type="ECO:0000259" key="9">
    <source>
        <dbReference type="Pfam" id="PF00728"/>
    </source>
</evidence>
<evidence type="ECO:0000256" key="2">
    <source>
        <dbReference type="ARBA" id="ARBA00006285"/>
    </source>
</evidence>
<dbReference type="Proteomes" id="UP000246005">
    <property type="component" value="Unassembled WGS sequence"/>
</dbReference>
<comment type="caution">
    <text evidence="11">The sequence shown here is derived from an EMBL/GenBank/DDBJ whole genome shotgun (WGS) entry which is preliminary data.</text>
</comment>
<dbReference type="InterPro" id="IPR015883">
    <property type="entry name" value="Glyco_hydro_20_cat"/>
</dbReference>
<dbReference type="Gene3D" id="3.30.379.10">
    <property type="entry name" value="Chitobiase/beta-hexosaminidase domain 2-like"/>
    <property type="match status" value="1"/>
</dbReference>
<dbReference type="EC" id="3.2.1.52" evidence="3"/>
<feature type="active site" description="Proton donor" evidence="6">
    <location>
        <position position="353"/>
    </location>
</feature>
<feature type="signal peptide" evidence="8">
    <location>
        <begin position="1"/>
        <end position="28"/>
    </location>
</feature>
<dbReference type="GO" id="GO:0016020">
    <property type="term" value="C:membrane"/>
    <property type="evidence" value="ECO:0007669"/>
    <property type="project" value="TreeGrafter"/>
</dbReference>
<dbReference type="SUPFAM" id="SSF51445">
    <property type="entry name" value="(Trans)glycosidases"/>
    <property type="match status" value="1"/>
</dbReference>